<reference evidence="1 2" key="1">
    <citation type="submission" date="2017-12" db="EMBL/GenBank/DDBJ databases">
        <title>The genome sequence of Caulobacter sp. 410.</title>
        <authorList>
            <person name="Gao J."/>
            <person name="Mao X."/>
            <person name="Sun J."/>
        </authorList>
    </citation>
    <scope>NUCLEOTIDE SEQUENCE [LARGE SCALE GENOMIC DNA]</scope>
    <source>
        <strain evidence="1 2">410</strain>
    </source>
</reference>
<comment type="caution">
    <text evidence="1">The sequence shown here is derived from an EMBL/GenBank/DDBJ whole genome shotgun (WGS) entry which is preliminary data.</text>
</comment>
<organism evidence="1 2">
    <name type="scientific">Caulobacter zeae</name>
    <dbReference type="NCBI Taxonomy" id="2055137"/>
    <lineage>
        <taxon>Bacteria</taxon>
        <taxon>Pseudomonadati</taxon>
        <taxon>Pseudomonadota</taxon>
        <taxon>Alphaproteobacteria</taxon>
        <taxon>Caulobacterales</taxon>
        <taxon>Caulobacteraceae</taxon>
        <taxon>Caulobacter</taxon>
    </lineage>
</organism>
<protein>
    <submittedName>
        <fullName evidence="1">Uncharacterized protein</fullName>
    </submittedName>
</protein>
<dbReference type="Proteomes" id="UP000234479">
    <property type="component" value="Unassembled WGS sequence"/>
</dbReference>
<name>A0A2N5DS56_9CAUL</name>
<accession>A0A2N5DS56</accession>
<dbReference type="EMBL" id="PJRS01000001">
    <property type="protein sequence ID" value="PLR28874.1"/>
    <property type="molecule type" value="Genomic_DNA"/>
</dbReference>
<keyword evidence="2" id="KW-1185">Reference proteome</keyword>
<evidence type="ECO:0000313" key="2">
    <source>
        <dbReference type="Proteomes" id="UP000234479"/>
    </source>
</evidence>
<gene>
    <name evidence="1" type="ORF">SGCZBJ_00055</name>
</gene>
<proteinExistence type="predicted"/>
<evidence type="ECO:0000313" key="1">
    <source>
        <dbReference type="EMBL" id="PLR28874.1"/>
    </source>
</evidence>
<dbReference type="AlphaFoldDB" id="A0A2N5DS56"/>
<sequence length="202" mass="19824">MKIAQPYSTEAASGASAVAYPGGAAGAAAALNDTAGAAGLDQKLSAYHALSNRWAGAGHAERASLAPALNDSPFAKTVQSALNTFTKAAWAGSDAAPPAPQAQALKAFDGLSETDQTIVASLQVGVPGARGPATVGDYRARLQSDLDAAQPTTSAPRDTVTLSPEAQARLAGAAAPEAPAAPMAEAAPQMAAALSAYGKAAG</sequence>